<accession>A0ACB8E296</accession>
<dbReference type="EMBL" id="CM023470">
    <property type="protein sequence ID" value="KAH7980701.1"/>
    <property type="molecule type" value="Genomic_DNA"/>
</dbReference>
<evidence type="ECO:0000313" key="1">
    <source>
        <dbReference type="EMBL" id="KAH7980701.1"/>
    </source>
</evidence>
<proteinExistence type="predicted"/>
<name>A0ACB8E296_DERSI</name>
<comment type="caution">
    <text evidence="1">The sequence shown here is derived from an EMBL/GenBank/DDBJ whole genome shotgun (WGS) entry which is preliminary data.</text>
</comment>
<reference evidence="1" key="1">
    <citation type="submission" date="2020-05" db="EMBL/GenBank/DDBJ databases">
        <title>Large-scale comparative analyses of tick genomes elucidate their genetic diversity and vector capacities.</title>
        <authorList>
            <person name="Jia N."/>
            <person name="Wang J."/>
            <person name="Shi W."/>
            <person name="Du L."/>
            <person name="Sun Y."/>
            <person name="Zhan W."/>
            <person name="Jiang J."/>
            <person name="Wang Q."/>
            <person name="Zhang B."/>
            <person name="Ji P."/>
            <person name="Sakyi L.B."/>
            <person name="Cui X."/>
            <person name="Yuan T."/>
            <person name="Jiang B."/>
            <person name="Yang W."/>
            <person name="Lam T.T.-Y."/>
            <person name="Chang Q."/>
            <person name="Ding S."/>
            <person name="Wang X."/>
            <person name="Zhu J."/>
            <person name="Ruan X."/>
            <person name="Zhao L."/>
            <person name="Wei J."/>
            <person name="Que T."/>
            <person name="Du C."/>
            <person name="Cheng J."/>
            <person name="Dai P."/>
            <person name="Han X."/>
            <person name="Huang E."/>
            <person name="Gao Y."/>
            <person name="Liu J."/>
            <person name="Shao H."/>
            <person name="Ye R."/>
            <person name="Li L."/>
            <person name="Wei W."/>
            <person name="Wang X."/>
            <person name="Wang C."/>
            <person name="Yang T."/>
            <person name="Huo Q."/>
            <person name="Li W."/>
            <person name="Guo W."/>
            <person name="Chen H."/>
            <person name="Zhou L."/>
            <person name="Ni X."/>
            <person name="Tian J."/>
            <person name="Zhou Y."/>
            <person name="Sheng Y."/>
            <person name="Liu T."/>
            <person name="Pan Y."/>
            <person name="Xia L."/>
            <person name="Li J."/>
            <person name="Zhao F."/>
            <person name="Cao W."/>
        </authorList>
    </citation>
    <scope>NUCLEOTIDE SEQUENCE</scope>
    <source>
        <strain evidence="1">Dsil-2018</strain>
    </source>
</reference>
<keyword evidence="2" id="KW-1185">Reference proteome</keyword>
<gene>
    <name evidence="1" type="ORF">HPB49_018383</name>
</gene>
<evidence type="ECO:0000313" key="2">
    <source>
        <dbReference type="Proteomes" id="UP000821865"/>
    </source>
</evidence>
<sequence length="332" mass="37346">MEEFECHGGLIMDEMKLSEFVNVGAGGKGEGLVDLGKFAQESDKHLPCDHGLMIMFQPLTGSWYQILGVFASRGNVKAPLLSKILIEAVLLAEKAGLKVDYITANGASWNRSMWRIFEISDSSTSIKPSAPHPVDTGRRLFFISDFPHLIKCVRNGLLKARYKTPEGSVYIELIRAAHKDDQCPLTLKVMPKITLAHVSPNIFEKMKVNLAFHLFSPQVLRGLFFYKKQIKDHWGDPSPTQAFVLLMWKLVKAMTSRIPSEGLKPDSAHERHIKDVLDYINRWEAHAETSPAGFLAASTAEGLRVTLQATLDLVKYLHEKQRFKYLLTCHVS</sequence>
<dbReference type="Proteomes" id="UP000821865">
    <property type="component" value="Chromosome 1"/>
</dbReference>
<organism evidence="1 2">
    <name type="scientific">Dermacentor silvarum</name>
    <name type="common">Tick</name>
    <dbReference type="NCBI Taxonomy" id="543639"/>
    <lineage>
        <taxon>Eukaryota</taxon>
        <taxon>Metazoa</taxon>
        <taxon>Ecdysozoa</taxon>
        <taxon>Arthropoda</taxon>
        <taxon>Chelicerata</taxon>
        <taxon>Arachnida</taxon>
        <taxon>Acari</taxon>
        <taxon>Parasitiformes</taxon>
        <taxon>Ixodida</taxon>
        <taxon>Ixodoidea</taxon>
        <taxon>Ixodidae</taxon>
        <taxon>Rhipicephalinae</taxon>
        <taxon>Dermacentor</taxon>
    </lineage>
</organism>
<protein>
    <submittedName>
        <fullName evidence="1">Uncharacterized protein</fullName>
    </submittedName>
</protein>